<dbReference type="AlphaFoldDB" id="A0A318EH86"/>
<dbReference type="EMBL" id="QICN01000001">
    <property type="protein sequence ID" value="PXV71300.1"/>
    <property type="molecule type" value="Genomic_DNA"/>
</dbReference>
<dbReference type="Gene3D" id="3.40.50.720">
    <property type="entry name" value="NAD(P)-binding Rossmann-like Domain"/>
    <property type="match status" value="1"/>
</dbReference>
<dbReference type="SUPFAM" id="SSF51735">
    <property type="entry name" value="NAD(P)-binding Rossmann-fold domains"/>
    <property type="match status" value="1"/>
</dbReference>
<protein>
    <submittedName>
        <fullName evidence="2">4-hydroxy-tetrahydrodipicolinate reductase</fullName>
    </submittedName>
</protein>
<gene>
    <name evidence="2" type="ORF">C8D93_101345</name>
</gene>
<dbReference type="InterPro" id="IPR045760">
    <property type="entry name" value="DAP_DH_C"/>
</dbReference>
<dbReference type="OrthoDB" id="9767616at2"/>
<dbReference type="Pfam" id="PF19328">
    <property type="entry name" value="DAP_DH_C"/>
    <property type="match status" value="1"/>
</dbReference>
<comment type="caution">
    <text evidence="2">The sequence shown here is derived from an EMBL/GenBank/DDBJ whole genome shotgun (WGS) entry which is preliminary data.</text>
</comment>
<reference evidence="2 3" key="1">
    <citation type="submission" date="2018-04" db="EMBL/GenBank/DDBJ databases">
        <title>Genomic Encyclopedia of Type Strains, Phase IV (KMG-IV): sequencing the most valuable type-strain genomes for metagenomic binning, comparative biology and taxonomic classification.</title>
        <authorList>
            <person name="Goeker M."/>
        </authorList>
    </citation>
    <scope>NUCLEOTIDE SEQUENCE [LARGE SCALE GENOMIC DNA]</scope>
    <source>
        <strain evidence="2 3">DSM 104150</strain>
    </source>
</reference>
<name>A0A318EH86_9GAMM</name>
<evidence type="ECO:0000313" key="3">
    <source>
        <dbReference type="Proteomes" id="UP000248330"/>
    </source>
</evidence>
<evidence type="ECO:0000313" key="2">
    <source>
        <dbReference type="EMBL" id="PXV71300.1"/>
    </source>
</evidence>
<dbReference type="InterPro" id="IPR036291">
    <property type="entry name" value="NAD(P)-bd_dom_sf"/>
</dbReference>
<keyword evidence="3" id="KW-1185">Reference proteome</keyword>
<proteinExistence type="predicted"/>
<organism evidence="2 3">
    <name type="scientific">Sinimarinibacterium flocculans</name>
    <dbReference type="NCBI Taxonomy" id="985250"/>
    <lineage>
        <taxon>Bacteria</taxon>
        <taxon>Pseudomonadati</taxon>
        <taxon>Pseudomonadota</taxon>
        <taxon>Gammaproteobacteria</taxon>
        <taxon>Nevskiales</taxon>
        <taxon>Nevskiaceae</taxon>
        <taxon>Sinimarinibacterium</taxon>
    </lineage>
</organism>
<accession>A0A318EH86</accession>
<sequence>MSSTRTGDRVLRVVQWATGNIGTRSLRAVIEHPTLELVGLYVYADAKAGRDAGELCGLPPVGVKATRSIDDILALEPDCVLYMPQRTEADDLCRLLDAGINVVTTRTEFHLPARMDPALRERIDAACTRGGASIHSTGSSPGFITEAVPLALLSIQRRLDRLHIHEFADMRSRNSPEMLFDLMGFGRAPNPQADAGRALHLRHAFGPSLQAVAEAVGLAFDDIEAHGEVALARRDTRIAAGEVKAGTVAAQRATVNGLRNGKPLIGFTANWFVTTELDRDWDLRGDGWRLQLDGDAPLELDLRFTVAPEHKAATTPGYTAHRAVNAVAYVCAAAPGIRLSSELPAFIPDLRRSGG</sequence>
<dbReference type="RefSeq" id="WP_110263426.1">
    <property type="nucleotide sequence ID" value="NZ_CAKZQT010000007.1"/>
</dbReference>
<dbReference type="CDD" id="cd24146">
    <property type="entry name" value="nat-AmDH_N_like"/>
    <property type="match status" value="1"/>
</dbReference>
<evidence type="ECO:0000259" key="1">
    <source>
        <dbReference type="Pfam" id="PF19328"/>
    </source>
</evidence>
<dbReference type="Proteomes" id="UP000248330">
    <property type="component" value="Unassembled WGS sequence"/>
</dbReference>
<feature type="domain" description="2,4-diaminopentanoate dehydrogenase C-terminal" evidence="1">
    <location>
        <begin position="205"/>
        <end position="345"/>
    </location>
</feature>